<feature type="chain" id="PRO_5015304151" evidence="2">
    <location>
        <begin position="24"/>
        <end position="2066"/>
    </location>
</feature>
<accession>A0A2R5F5J9</accession>
<evidence type="ECO:0000313" key="5">
    <source>
        <dbReference type="Proteomes" id="UP000245081"/>
    </source>
</evidence>
<feature type="domain" description="Cytochrome c7-like" evidence="3">
    <location>
        <begin position="276"/>
        <end position="344"/>
    </location>
</feature>
<dbReference type="Pfam" id="PF14522">
    <property type="entry name" value="Cytochrome_C7"/>
    <property type="match status" value="3"/>
</dbReference>
<evidence type="ECO:0000256" key="1">
    <source>
        <dbReference type="ARBA" id="ARBA00022729"/>
    </source>
</evidence>
<dbReference type="PANTHER" id="PTHR35038">
    <property type="entry name" value="DISSIMILATORY SULFITE REDUCTASE SIRA"/>
    <property type="match status" value="1"/>
</dbReference>
<dbReference type="InterPro" id="IPR036280">
    <property type="entry name" value="Multihaem_cyt_sf"/>
</dbReference>
<protein>
    <submittedName>
        <fullName evidence="4">Chaperone protein DnaJ</fullName>
    </submittedName>
</protein>
<sequence length="2066" mass="212525">MRWLGVVASAIAMLLAFSLSPYAAEGTRPAASFNHDLTLFQLTGMHTNVACESCHVKGVFKGTPTSCSDCHNRAGVVNAQMKPATHIPVTQECSSCHQPQGWLPTSFSHRGLTQSCSTCHNGINQTGKPAGHINTSKDCGECHKTTAWVPAGMDHSTLVPPATGRCSDCHGKTATGKPSTHVVTIAQCDTCHKTTSAWLPASFTHGAGDTNCQSCHNGSTATGKTATHIQTGEQCSVCHTQAGWSPTSFAHTSAQLGTKTCAYCHNGRSATGMTAKHIPVGNMACGTCHTTSGWVPTSFDHSKVGISGSPGDSCTNCHNGSAATGKPAGHIPTTQYPQCVSCHTTTAWKPTQFNHTGVTSATNCTTCHNGTAATGRPANGPNAHKTAPMTSNLCGSCHKFGQAWLPASMTHTGATSCTSCHVISSTGNAWTPGKTAHISTAGHAQCSDCHSTVTWSPSTFRHQGITTATNCTVSCHNGTNAAGRPTSGAKAHTVAPMTNVTCGNCHSIGTSWIPATMNHTGITTCTTCHTYSGNSWTPAKLTHISTTAQCLSCHTTAAWLPVNFSHTIAGVTAATNCTQSGCHNTPNATTPRAGVPTSGAKAHTVAPMTNATCANCHTIGGTWTGAKMNHTGATNCAGCHSNSGNTWTITPATTHLTTSSPCSNCHTTSAWKPASFKHDGVTSATTCTQAGCHDTPNKATPGAGRPTTGAKAHLLAPMTSTSCGSCHTIGTTWTPATMDHTGLTSCTSCHAISATGNGFTPGKSNHISTAGHAQCSDCHATTAWKPTSFAHSGVTAATNCTACHNGTSATGRPTTGAKAHITAPMTSSTCGSCHTVGVAWSPATMSHAGATSCASCHVISATGNVWTTPKSNHISTSGYTQCSSCHLTSAWKPTSFSHSGVTSATNCTTCHNGTSATGRPTTGAKAHTVAPMTINTCASCHTIGTAWIPTPMNHAAGNTSTCTACHAYTGNNWTPVKAGHISTTTQCSSCHATTAWTPANFSHNNVTAVTNCAQSGCHSTAGRTAPQAGRPANHTTAPMTANTCANCHSIGSSWTPWVMNHTGATSCSTCHSYAGNTWTTTPATTHITTTSQCSNCHRTSAWKPASFTHNGFTSATNCTQSGCHDMPGAAVPKAGRPITGAKAHLVAPMTSATCASCHSIGSTWTPATMNHTSATSCTSCHIISATGNGFTPPKANHISTTGYSQCSSCHTTTAWTPTAFSHSSVTSASNCTTCHNGTSATGRPTSGVNAHTVTPMTNSTCGSCHTIGTAWIPATMNHSGATACTTCHTYTGNAWTPAKTSHLSTSSQCSSCHITSAWLPATFNHATNGVTSATNCTQSGCHDTANHATPRAGVPNTGVNAHLVAPMISTTCANCHTIGGAWGPGTRMNHTGAVSCSSCHSKTGNAWTVISTGGFVHLATTTECSSCHTTTSWLGATFRHDTVTSATNCAQSGCHNTPNKAVPQAGAPITGAKAHLVSPMTSTTCGNCHSIGTVWTPATMNHAGLTSCTSCHAISGNGFTPAKANHISTTGYTQCSSCHTTAAWTPTSFNHTAITAASNCTTCHNGTAATGRPTTHATAPMTANTCANCHTIGTAWKPATMNHTGATLCASCHTTPVGNAWTPTKSTHIPTMGYTQCSSCHNTTLWTPSTFAHAGITSATNCATCHNGTSATGTPTGLKAHTVAPMTNVTCGSCHSIGTVWTPATMNHAGLTACSSCHNFNGNGFTPAKVGHIATTGYGECSSCHKTMAWLPTSFAHTNVTSASNCTTCHNGINATGRPTSGAKAHLYSPMTSNTCGSCHTIGTAWTPATMNHTGVGSCLLCHNYSGNGFTPAKANHIVTTSECAVCHTTMAWLPTSFAHTTAQITGKTCKDCHNGTAATGPDAMHASISPSPYNCDACHRTTAWLPPTFAHSGITSGCSNCHKTGFATVKPATHFITTQPCERCHTTTVWKPIKAYVHLTTSYKTHTGPNMTVYSDCLLCHINNSETITGAPHRGNAAYKPACAWCHAQQFKAGSHIKTSSPTTVLYTVAELKDCSGACHIYTNNTFTTIKTSRTGHHRSTDTGF</sequence>
<gene>
    <name evidence="4" type="ORF">NMK_0455</name>
</gene>
<comment type="caution">
    <text evidence="4">The sequence shown here is derived from an EMBL/GenBank/DDBJ whole genome shotgun (WGS) entry which is preliminary data.</text>
</comment>
<dbReference type="GO" id="GO:0016491">
    <property type="term" value="F:oxidoreductase activity"/>
    <property type="evidence" value="ECO:0007669"/>
    <property type="project" value="TreeGrafter"/>
</dbReference>
<dbReference type="PANTHER" id="PTHR35038:SF6">
    <property type="entry name" value="SURFACE LOCALIZED DECAHEME CYTOCHROME C LIPOPROTEIN"/>
    <property type="match status" value="1"/>
</dbReference>
<evidence type="ECO:0000313" key="4">
    <source>
        <dbReference type="EMBL" id="GBG12918.1"/>
    </source>
</evidence>
<reference evidence="4 5" key="1">
    <citation type="journal article" date="2018" name="Environ. Microbiol.">
        <title>Isolation and genomic characterization of Novimethylophilus kurashikiensis gen. nov. sp. nov., a new lanthanide-dependent methylotrophic species of Methylophilaceae.</title>
        <authorList>
            <person name="Lv H."/>
            <person name="Sahin N."/>
            <person name="Tani A."/>
        </authorList>
    </citation>
    <scope>NUCLEOTIDE SEQUENCE [LARGE SCALE GENOMIC DNA]</scope>
    <source>
        <strain evidence="4 5">La2-4</strain>
    </source>
</reference>
<keyword evidence="5" id="KW-1185">Reference proteome</keyword>
<evidence type="ECO:0000259" key="3">
    <source>
        <dbReference type="Pfam" id="PF14522"/>
    </source>
</evidence>
<feature type="signal peptide" evidence="2">
    <location>
        <begin position="1"/>
        <end position="23"/>
    </location>
</feature>
<dbReference type="InterPro" id="IPR029467">
    <property type="entry name" value="Cyt_c7-like"/>
</dbReference>
<feature type="domain" description="Cytochrome c7-like" evidence="3">
    <location>
        <begin position="352"/>
        <end position="421"/>
    </location>
</feature>
<dbReference type="Gene3D" id="1.10.720.180">
    <property type="match status" value="1"/>
</dbReference>
<feature type="domain" description="Cytochrome c7-like" evidence="3">
    <location>
        <begin position="1219"/>
        <end position="1289"/>
    </location>
</feature>
<proteinExistence type="predicted"/>
<dbReference type="Proteomes" id="UP000245081">
    <property type="component" value="Unassembled WGS sequence"/>
</dbReference>
<name>A0A2R5F5J9_9PROT</name>
<dbReference type="InterPro" id="IPR051829">
    <property type="entry name" value="Multiheme_Cytochr_ET"/>
</dbReference>
<organism evidence="4 5">
    <name type="scientific">Novimethylophilus kurashikiensis</name>
    <dbReference type="NCBI Taxonomy" id="1825523"/>
    <lineage>
        <taxon>Bacteria</taxon>
        <taxon>Pseudomonadati</taxon>
        <taxon>Pseudomonadota</taxon>
        <taxon>Betaproteobacteria</taxon>
        <taxon>Nitrosomonadales</taxon>
        <taxon>Methylophilaceae</taxon>
        <taxon>Novimethylophilus</taxon>
    </lineage>
</organism>
<dbReference type="Gene3D" id="3.90.10.10">
    <property type="entry name" value="Cytochrome C3"/>
    <property type="match status" value="15"/>
</dbReference>
<dbReference type="SUPFAM" id="SSF48695">
    <property type="entry name" value="Multiheme cytochromes"/>
    <property type="match status" value="11"/>
</dbReference>
<evidence type="ECO:0000256" key="2">
    <source>
        <dbReference type="SAM" id="SignalP"/>
    </source>
</evidence>
<dbReference type="RefSeq" id="WP_181376143.1">
    <property type="nucleotide sequence ID" value="NZ_BDOQ01000002.1"/>
</dbReference>
<keyword evidence="1 2" id="KW-0732">Signal</keyword>
<dbReference type="EMBL" id="BDOQ01000002">
    <property type="protein sequence ID" value="GBG12918.1"/>
    <property type="molecule type" value="Genomic_DNA"/>
</dbReference>